<dbReference type="RefSeq" id="WP_250593093.1">
    <property type="nucleotide sequence ID" value="NZ_JAMLJM010000007.1"/>
</dbReference>
<dbReference type="CDD" id="cd09603">
    <property type="entry name" value="M1_APN_like"/>
    <property type="match status" value="1"/>
</dbReference>
<dbReference type="NCBIfam" id="TIGR04183">
    <property type="entry name" value="Por_Secre_tail"/>
    <property type="match status" value="1"/>
</dbReference>
<comment type="cofactor">
    <cofactor evidence="2">
        <name>Zn(2+)</name>
        <dbReference type="ChEBI" id="CHEBI:29105"/>
    </cofactor>
</comment>
<dbReference type="InterPro" id="IPR050344">
    <property type="entry name" value="Peptidase_M1_aminopeptidases"/>
</dbReference>
<gene>
    <name evidence="17" type="ORF">NAT50_09760</name>
</gene>
<accession>A0ABT0TQ66</accession>
<evidence type="ECO:0000256" key="6">
    <source>
        <dbReference type="ARBA" id="ARBA00022438"/>
    </source>
</evidence>
<dbReference type="InterPro" id="IPR001930">
    <property type="entry name" value="Peptidase_M1"/>
</dbReference>
<keyword evidence="6" id="KW-0031">Aminopeptidase</keyword>
<evidence type="ECO:0000256" key="7">
    <source>
        <dbReference type="ARBA" id="ARBA00022670"/>
    </source>
</evidence>
<keyword evidence="9 13" id="KW-0732">Signal</keyword>
<evidence type="ECO:0000256" key="13">
    <source>
        <dbReference type="SAM" id="SignalP"/>
    </source>
</evidence>
<evidence type="ECO:0000256" key="1">
    <source>
        <dbReference type="ARBA" id="ARBA00000098"/>
    </source>
</evidence>
<name>A0ABT0TQ66_9FLAO</name>
<dbReference type="Proteomes" id="UP001317191">
    <property type="component" value="Unassembled WGS sequence"/>
</dbReference>
<keyword evidence="7" id="KW-0645">Protease</keyword>
<dbReference type="Gene3D" id="1.10.390.10">
    <property type="entry name" value="Neutral Protease Domain 2"/>
    <property type="match status" value="1"/>
</dbReference>
<dbReference type="SUPFAM" id="SSF55486">
    <property type="entry name" value="Metalloproteases ('zincins'), catalytic domain"/>
    <property type="match status" value="1"/>
</dbReference>
<evidence type="ECO:0000256" key="12">
    <source>
        <dbReference type="ARBA" id="ARBA00023049"/>
    </source>
</evidence>
<evidence type="ECO:0000313" key="17">
    <source>
        <dbReference type="EMBL" id="MCL9809643.1"/>
    </source>
</evidence>
<sequence length="655" mass="73733">MKKIFTFFYIFFTVAVFAQNNDTITIAEAEMKLASKKIGFRANPNTANYDITYSKLEFTIDPNVFMISGKVTTTFKALSNMSTVTFDLFKTPTNPFNITAVKMNGSDLVAIHNDSHELVITLPSTLTTGNYATVEITYNGIPSTGQAAFSQSTHGSPPKPIIYTLSEPYGARDWWPCKQNLNDKIESLEVYITCPSEYIGVSNGVRHLPNVVNGSNTTYHYKHNYPIPAYLVAIAVSNYTTLNTGTAGNPSFPVIDYIYPENNTTTTKNTLAKTLDIINFLETKIGPYPYNTEKYGHTQWPSNIGGMEHSTNSFMSNFNRELVSHELAHQWFGNKITCGTWQDIWLNEGLTEYMSGCVIERFDGQPAFLNWKDYKINNAYYGITSQTTGNLYLNESQTASVGRIFDYRLSYNKGAMVTHMLRYVMGDTNFFQALRNYLNDPMLAYKYAVTPQLQYHLEAVHGSSLQEFFNDWIYDEGYPIYNINAYNSGTNQVTVVINQTQSITDSTYPGYVSYFEMPVPMRLSLSNGTTQDVRLNNTFNGQSFKVTIPPGTTMTGIAFDPLKDIISKNSTTSLSQDNFELNEQVNVFPNPSKTYIEVEIPNTASLQKIQFYTILGQKAMESNASKIDISHLSNGLYTIIIETSEGKALKKFIKN</sequence>
<feature type="signal peptide" evidence="13">
    <location>
        <begin position="1"/>
        <end position="18"/>
    </location>
</feature>
<evidence type="ECO:0000256" key="9">
    <source>
        <dbReference type="ARBA" id="ARBA00022729"/>
    </source>
</evidence>
<evidence type="ECO:0000256" key="5">
    <source>
        <dbReference type="ARBA" id="ARBA00015611"/>
    </source>
</evidence>
<evidence type="ECO:0000259" key="14">
    <source>
        <dbReference type="Pfam" id="PF01433"/>
    </source>
</evidence>
<evidence type="ECO:0000256" key="3">
    <source>
        <dbReference type="ARBA" id="ARBA00010136"/>
    </source>
</evidence>
<dbReference type="Pfam" id="PF18962">
    <property type="entry name" value="Por_Secre_tail"/>
    <property type="match status" value="1"/>
</dbReference>
<evidence type="ECO:0000313" key="18">
    <source>
        <dbReference type="Proteomes" id="UP001317191"/>
    </source>
</evidence>
<evidence type="ECO:0000256" key="10">
    <source>
        <dbReference type="ARBA" id="ARBA00022801"/>
    </source>
</evidence>
<dbReference type="SUPFAM" id="SSF63737">
    <property type="entry name" value="Leukotriene A4 hydrolase N-terminal domain"/>
    <property type="match status" value="1"/>
</dbReference>
<keyword evidence="10" id="KW-0378">Hydrolase</keyword>
<proteinExistence type="inferred from homology"/>
<dbReference type="EC" id="3.4.11.2" evidence="4"/>
<evidence type="ECO:0000256" key="8">
    <source>
        <dbReference type="ARBA" id="ARBA00022723"/>
    </source>
</evidence>
<reference evidence="17 18" key="1">
    <citation type="submission" date="2022-05" db="EMBL/GenBank/DDBJ databases">
        <title>Flavobacterium sp., isolated from activated sludge.</title>
        <authorList>
            <person name="Ran Q."/>
        </authorList>
    </citation>
    <scope>NUCLEOTIDE SEQUENCE [LARGE SCALE GENOMIC DNA]</scope>
    <source>
        <strain evidence="17 18">HXWNR70</strain>
    </source>
</reference>
<evidence type="ECO:0000256" key="11">
    <source>
        <dbReference type="ARBA" id="ARBA00022833"/>
    </source>
</evidence>
<organism evidence="17 18">
    <name type="scientific">Flavobacterium luminosum</name>
    <dbReference type="NCBI Taxonomy" id="2949086"/>
    <lineage>
        <taxon>Bacteria</taxon>
        <taxon>Pseudomonadati</taxon>
        <taxon>Bacteroidota</taxon>
        <taxon>Flavobacteriia</taxon>
        <taxon>Flavobacteriales</taxon>
        <taxon>Flavobacteriaceae</taxon>
        <taxon>Flavobacterium</taxon>
    </lineage>
</organism>
<dbReference type="Pfam" id="PF01433">
    <property type="entry name" value="Peptidase_M1"/>
    <property type="match status" value="1"/>
</dbReference>
<dbReference type="Gene3D" id="2.60.40.1730">
    <property type="entry name" value="tricorn interacting facor f3 domain"/>
    <property type="match status" value="1"/>
</dbReference>
<comment type="similarity">
    <text evidence="3">Belongs to the peptidase M1 family.</text>
</comment>
<evidence type="ECO:0000259" key="16">
    <source>
        <dbReference type="Pfam" id="PF18962"/>
    </source>
</evidence>
<dbReference type="PANTHER" id="PTHR11533:SF174">
    <property type="entry name" value="PUROMYCIN-SENSITIVE AMINOPEPTIDASE-RELATED"/>
    <property type="match status" value="1"/>
</dbReference>
<keyword evidence="18" id="KW-1185">Reference proteome</keyword>
<evidence type="ECO:0000256" key="4">
    <source>
        <dbReference type="ARBA" id="ARBA00012564"/>
    </source>
</evidence>
<keyword evidence="11" id="KW-0862">Zinc</keyword>
<feature type="chain" id="PRO_5046506042" description="Aminopeptidase N" evidence="13">
    <location>
        <begin position="19"/>
        <end position="655"/>
    </location>
</feature>
<keyword evidence="8" id="KW-0479">Metal-binding</keyword>
<dbReference type="PRINTS" id="PR00756">
    <property type="entry name" value="ALADIPTASE"/>
</dbReference>
<dbReference type="InterPro" id="IPR026444">
    <property type="entry name" value="Secre_tail"/>
</dbReference>
<evidence type="ECO:0000256" key="2">
    <source>
        <dbReference type="ARBA" id="ARBA00001947"/>
    </source>
</evidence>
<keyword evidence="12" id="KW-0482">Metalloprotease</keyword>
<protein>
    <recommendedName>
        <fullName evidence="5">Aminopeptidase N</fullName>
        <ecNumber evidence="4">3.4.11.2</ecNumber>
    </recommendedName>
</protein>
<dbReference type="EMBL" id="JAMLJM010000007">
    <property type="protein sequence ID" value="MCL9809643.1"/>
    <property type="molecule type" value="Genomic_DNA"/>
</dbReference>
<feature type="domain" description="Peptidase M1 membrane alanine aminopeptidase" evidence="14">
    <location>
        <begin position="317"/>
        <end position="472"/>
    </location>
</feature>
<feature type="domain" description="Secretion system C-terminal sorting" evidence="16">
    <location>
        <begin position="587"/>
        <end position="653"/>
    </location>
</feature>
<comment type="catalytic activity">
    <reaction evidence="1">
        <text>Release of an N-terminal amino acid, Xaa-|-Yaa- from a peptide, amide or arylamide. Xaa is preferably Ala, but may be most amino acids including Pro (slow action). When a terminal hydrophobic residue is followed by a prolyl residue, the two may be released as an intact Xaa-Pro dipeptide.</text>
        <dbReference type="EC" id="3.4.11.2"/>
    </reaction>
</comment>
<dbReference type="Pfam" id="PF17900">
    <property type="entry name" value="Peptidase_M1_N"/>
    <property type="match status" value="1"/>
</dbReference>
<dbReference type="PANTHER" id="PTHR11533">
    <property type="entry name" value="PROTEASE M1 ZINC METALLOPROTEASE"/>
    <property type="match status" value="1"/>
</dbReference>
<feature type="domain" description="Aminopeptidase N-like N-terminal" evidence="15">
    <location>
        <begin position="50"/>
        <end position="231"/>
    </location>
</feature>
<dbReference type="InterPro" id="IPR014782">
    <property type="entry name" value="Peptidase_M1_dom"/>
</dbReference>
<dbReference type="InterPro" id="IPR027268">
    <property type="entry name" value="Peptidase_M4/M1_CTD_sf"/>
</dbReference>
<evidence type="ECO:0000259" key="15">
    <source>
        <dbReference type="Pfam" id="PF17900"/>
    </source>
</evidence>
<dbReference type="InterPro" id="IPR045357">
    <property type="entry name" value="Aminopeptidase_N-like_N"/>
</dbReference>
<dbReference type="InterPro" id="IPR042097">
    <property type="entry name" value="Aminopeptidase_N-like_N_sf"/>
</dbReference>
<comment type="caution">
    <text evidence="17">The sequence shown here is derived from an EMBL/GenBank/DDBJ whole genome shotgun (WGS) entry which is preliminary data.</text>
</comment>